<dbReference type="SUPFAM" id="SSF111369">
    <property type="entry name" value="HlyD-like secretion proteins"/>
    <property type="match status" value="1"/>
</dbReference>
<dbReference type="InterPro" id="IPR058647">
    <property type="entry name" value="BSH_CzcB-like"/>
</dbReference>
<dbReference type="NCBIfam" id="TIGR01730">
    <property type="entry name" value="RND_mfp"/>
    <property type="match status" value="1"/>
</dbReference>
<feature type="domain" description="CzcB-like barrel-sandwich hybrid" evidence="3">
    <location>
        <begin position="80"/>
        <end position="219"/>
    </location>
</feature>
<evidence type="ECO:0000313" key="5">
    <source>
        <dbReference type="Proteomes" id="UP000076276"/>
    </source>
</evidence>
<dbReference type="STRING" id="1806892.AZH43_00720"/>
<reference evidence="4 5" key="1">
    <citation type="submission" date="2016-03" db="EMBL/GenBank/DDBJ databases">
        <title>Acinetobacter genomospecies 28 strain ANC 4149.</title>
        <authorList>
            <person name="Radolfova-Krizova L."/>
            <person name="Nemec A."/>
        </authorList>
    </citation>
    <scope>NUCLEOTIDE SEQUENCE [LARGE SCALE GENOMIC DNA]</scope>
    <source>
        <strain evidence="4 5">ANC 4149</strain>
    </source>
</reference>
<dbReference type="AlphaFoldDB" id="A0A151Y6L5"/>
<comment type="similarity">
    <text evidence="1">Belongs to the membrane fusion protein (MFP) (TC 8.A.1) family.</text>
</comment>
<dbReference type="PROSITE" id="PS51257">
    <property type="entry name" value="PROKAR_LIPOPROTEIN"/>
    <property type="match status" value="1"/>
</dbReference>
<keyword evidence="2" id="KW-0175">Coiled coil</keyword>
<keyword evidence="5" id="KW-1185">Reference proteome</keyword>
<dbReference type="EMBL" id="LUAW01000001">
    <property type="protein sequence ID" value="KYQ73675.1"/>
    <property type="molecule type" value="Genomic_DNA"/>
</dbReference>
<comment type="caution">
    <text evidence="4">The sequence shown here is derived from an EMBL/GenBank/DDBJ whole genome shotgun (WGS) entry which is preliminary data.</text>
</comment>
<dbReference type="Gene3D" id="2.40.50.100">
    <property type="match status" value="1"/>
</dbReference>
<dbReference type="Gene3D" id="2.40.30.170">
    <property type="match status" value="1"/>
</dbReference>
<accession>A0A151Y6L5</accession>
<dbReference type="RefSeq" id="WP_067665345.1">
    <property type="nucleotide sequence ID" value="NZ_CBCSIK010000001.1"/>
</dbReference>
<name>A0A151Y6L5_9GAMM</name>
<feature type="coiled-coil region" evidence="2">
    <location>
        <begin position="118"/>
        <end position="173"/>
    </location>
</feature>
<evidence type="ECO:0000256" key="2">
    <source>
        <dbReference type="SAM" id="Coils"/>
    </source>
</evidence>
<sequence>MRSAQQINYFKQKKIAHLFKISILCLSLALTACQKNQSPESTETVKKIELIQQDLVPVQQGSSFSKTDFTGTIRAVNQSSIQAQVTATAASVNAQVGQSVIKGQVLVRLNNQDNAARLAQSKANLASAQAQANQAKLMMQRKQRLLDQGFISKVDFEQSKVDYQAQLENVNAQQANVDIAQKADLDGTIISPISGVITKRQVEPGQTVAAGATLFEIVDPSHLEIQAQLPSDQQSALKIGQKIEYTIQGNPDKLTAVLSRISPIADPASRQIEFFAQPSANINSRSIGAFVEGSILGSDTVSGQIIPLDTIHNIQTKPYVWVIRQNRIARLNITVLEQRYSSNTAVVQGLNNSDLISRVQFTEDDIQQDVSINKE</sequence>
<dbReference type="GO" id="GO:0015562">
    <property type="term" value="F:efflux transmembrane transporter activity"/>
    <property type="evidence" value="ECO:0007669"/>
    <property type="project" value="TreeGrafter"/>
</dbReference>
<dbReference type="InterPro" id="IPR006143">
    <property type="entry name" value="RND_pump_MFP"/>
</dbReference>
<evidence type="ECO:0000259" key="3">
    <source>
        <dbReference type="Pfam" id="PF25973"/>
    </source>
</evidence>
<protein>
    <submittedName>
        <fullName evidence="4">Efflux transporter periplasmic adaptor subunit</fullName>
    </submittedName>
</protein>
<gene>
    <name evidence="4" type="ORF">AZH43_00720</name>
</gene>
<dbReference type="Gene3D" id="1.10.287.470">
    <property type="entry name" value="Helix hairpin bin"/>
    <property type="match status" value="1"/>
</dbReference>
<evidence type="ECO:0000313" key="4">
    <source>
        <dbReference type="EMBL" id="KYQ73675.1"/>
    </source>
</evidence>
<dbReference type="Proteomes" id="UP000076276">
    <property type="component" value="Unassembled WGS sequence"/>
</dbReference>
<dbReference type="GO" id="GO:1990281">
    <property type="term" value="C:efflux pump complex"/>
    <property type="evidence" value="ECO:0007669"/>
    <property type="project" value="TreeGrafter"/>
</dbReference>
<evidence type="ECO:0000256" key="1">
    <source>
        <dbReference type="ARBA" id="ARBA00009477"/>
    </source>
</evidence>
<dbReference type="PANTHER" id="PTHR30469">
    <property type="entry name" value="MULTIDRUG RESISTANCE PROTEIN MDTA"/>
    <property type="match status" value="1"/>
</dbReference>
<proteinExistence type="inferred from homology"/>
<organism evidence="4 5">
    <name type="scientific">Acinetobacter pragensis</name>
    <dbReference type="NCBI Taxonomy" id="1806892"/>
    <lineage>
        <taxon>Bacteria</taxon>
        <taxon>Pseudomonadati</taxon>
        <taxon>Pseudomonadota</taxon>
        <taxon>Gammaproteobacteria</taxon>
        <taxon>Moraxellales</taxon>
        <taxon>Moraxellaceae</taxon>
        <taxon>Acinetobacter</taxon>
    </lineage>
</organism>
<dbReference type="Pfam" id="PF25973">
    <property type="entry name" value="BSH_CzcB"/>
    <property type="match status" value="1"/>
</dbReference>
<dbReference type="OrthoDB" id="2110899at2"/>